<dbReference type="InterPro" id="IPR027417">
    <property type="entry name" value="P-loop_NTPase"/>
</dbReference>
<dbReference type="SUPFAM" id="SSF52540">
    <property type="entry name" value="P-loop containing nucleoside triphosphate hydrolases"/>
    <property type="match status" value="1"/>
</dbReference>
<reference evidence="4" key="1">
    <citation type="submission" date="2019-08" db="EMBL/GenBank/DDBJ databases">
        <authorList>
            <person name="Kucharzyk K."/>
            <person name="Murdoch R.W."/>
            <person name="Higgins S."/>
            <person name="Loffler F."/>
        </authorList>
    </citation>
    <scope>NUCLEOTIDE SEQUENCE</scope>
</reference>
<dbReference type="AlphaFoldDB" id="A0A645FRC6"/>
<feature type="domain" description="AAA+ ATPase" evidence="3">
    <location>
        <begin position="2"/>
        <end position="128"/>
    </location>
</feature>
<dbReference type="GO" id="GO:0016301">
    <property type="term" value="F:kinase activity"/>
    <property type="evidence" value="ECO:0007669"/>
    <property type="project" value="InterPro"/>
</dbReference>
<dbReference type="Pfam" id="PF06414">
    <property type="entry name" value="Zeta_toxin"/>
    <property type="match status" value="1"/>
</dbReference>
<dbReference type="InterPro" id="IPR003593">
    <property type="entry name" value="AAA+_ATPase"/>
</dbReference>
<protein>
    <recommendedName>
        <fullName evidence="3">AAA+ ATPase domain-containing protein</fullName>
    </recommendedName>
</protein>
<evidence type="ECO:0000256" key="2">
    <source>
        <dbReference type="ARBA" id="ARBA00022840"/>
    </source>
</evidence>
<evidence type="ECO:0000259" key="3">
    <source>
        <dbReference type="SMART" id="SM00382"/>
    </source>
</evidence>
<dbReference type="PANTHER" id="PTHR39206:SF1">
    <property type="entry name" value="SLL8004 PROTEIN"/>
    <property type="match status" value="1"/>
</dbReference>
<keyword evidence="2" id="KW-0067">ATP-binding</keyword>
<evidence type="ECO:0000313" key="4">
    <source>
        <dbReference type="EMBL" id="MPN14754.1"/>
    </source>
</evidence>
<dbReference type="Gene3D" id="3.40.50.300">
    <property type="entry name" value="P-loop containing nucleotide triphosphate hydrolases"/>
    <property type="match status" value="1"/>
</dbReference>
<proteinExistence type="predicted"/>
<name>A0A645FRC6_9ZZZZ</name>
<accession>A0A645FRC6</accession>
<dbReference type="GO" id="GO:0005524">
    <property type="term" value="F:ATP binding"/>
    <property type="evidence" value="ECO:0007669"/>
    <property type="project" value="UniProtKB-KW"/>
</dbReference>
<dbReference type="EMBL" id="VSSQ01061417">
    <property type="protein sequence ID" value="MPN14754.1"/>
    <property type="molecule type" value="Genomic_DNA"/>
</dbReference>
<dbReference type="InterPro" id="IPR010488">
    <property type="entry name" value="Zeta_toxin_domain"/>
</dbReference>
<comment type="caution">
    <text evidence="4">The sequence shown here is derived from an EMBL/GenBank/DDBJ whole genome shotgun (WGS) entry which is preliminary data.</text>
</comment>
<gene>
    <name evidence="4" type="ORF">SDC9_162083</name>
</gene>
<sequence length="198" mass="22316">MQPNLVVIAGPNGAGKTSLTSKILKHKWIADCVYINPDNIARDTFGDWNSPVAVMQAARLSTEMRENYLLHKASICFETVLSSDEKVDFIKRAKHNGYFIRLFFVGTTHPSINAARVAQRVIEGGHDVPIPKIISRYSKSIINCAILSNIVDRLYVYDNSIDFAEPILVFRAKCGTLQKIYVDIAEWSQLIFQTIQKI</sequence>
<dbReference type="PANTHER" id="PTHR39206">
    <property type="entry name" value="SLL8004 PROTEIN"/>
    <property type="match status" value="1"/>
</dbReference>
<organism evidence="4">
    <name type="scientific">bioreactor metagenome</name>
    <dbReference type="NCBI Taxonomy" id="1076179"/>
    <lineage>
        <taxon>unclassified sequences</taxon>
        <taxon>metagenomes</taxon>
        <taxon>ecological metagenomes</taxon>
    </lineage>
</organism>
<dbReference type="SMART" id="SM00382">
    <property type="entry name" value="AAA"/>
    <property type="match status" value="1"/>
</dbReference>
<keyword evidence="1" id="KW-0547">Nucleotide-binding</keyword>
<evidence type="ECO:0000256" key="1">
    <source>
        <dbReference type="ARBA" id="ARBA00022741"/>
    </source>
</evidence>